<dbReference type="InterPro" id="IPR002491">
    <property type="entry name" value="ABC_transptr_periplasmic_BD"/>
</dbReference>
<keyword evidence="4" id="KW-0410">Iron transport</keyword>
<gene>
    <name evidence="8" type="ORF">FHY64_18845</name>
</gene>
<dbReference type="InterPro" id="IPR033870">
    <property type="entry name" value="FatB"/>
</dbReference>
<keyword evidence="4" id="KW-0406">Ion transport</keyword>
<feature type="signal peptide" evidence="6">
    <location>
        <begin position="1"/>
        <end position="19"/>
    </location>
</feature>
<organism evidence="8 9">
    <name type="scientific">Pelagovum pacificum</name>
    <dbReference type="NCBI Taxonomy" id="2588711"/>
    <lineage>
        <taxon>Bacteria</taxon>
        <taxon>Pseudomonadati</taxon>
        <taxon>Pseudomonadota</taxon>
        <taxon>Alphaproteobacteria</taxon>
        <taxon>Rhodobacterales</taxon>
        <taxon>Paracoccaceae</taxon>
        <taxon>Pelagovum</taxon>
    </lineage>
</organism>
<feature type="chain" id="PRO_5022765477" evidence="6">
    <location>
        <begin position="20"/>
        <end position="296"/>
    </location>
</feature>
<dbReference type="EMBL" id="VFFF01000004">
    <property type="protein sequence ID" value="TNY30641.1"/>
    <property type="molecule type" value="Genomic_DNA"/>
</dbReference>
<evidence type="ECO:0000313" key="8">
    <source>
        <dbReference type="EMBL" id="TNY30641.1"/>
    </source>
</evidence>
<evidence type="ECO:0000256" key="4">
    <source>
        <dbReference type="ARBA" id="ARBA00022496"/>
    </source>
</evidence>
<keyword evidence="5 6" id="KW-0732">Signal</keyword>
<dbReference type="Gene3D" id="3.40.50.1980">
    <property type="entry name" value="Nitrogenase molybdenum iron protein domain"/>
    <property type="match status" value="2"/>
</dbReference>
<evidence type="ECO:0000256" key="2">
    <source>
        <dbReference type="ARBA" id="ARBA00008814"/>
    </source>
</evidence>
<dbReference type="PROSITE" id="PS51257">
    <property type="entry name" value="PROKAR_LIPOPROTEIN"/>
    <property type="match status" value="1"/>
</dbReference>
<keyword evidence="9" id="KW-1185">Reference proteome</keyword>
<accession>A0A5C5G7W6</accession>
<dbReference type="InterPro" id="IPR051313">
    <property type="entry name" value="Bact_iron-sidero_bind"/>
</dbReference>
<evidence type="ECO:0000259" key="7">
    <source>
        <dbReference type="PROSITE" id="PS50983"/>
    </source>
</evidence>
<evidence type="ECO:0000313" key="9">
    <source>
        <dbReference type="Proteomes" id="UP000314011"/>
    </source>
</evidence>
<evidence type="ECO:0000256" key="6">
    <source>
        <dbReference type="SAM" id="SignalP"/>
    </source>
</evidence>
<comment type="caution">
    <text evidence="8">The sequence shown here is derived from an EMBL/GenBank/DDBJ whole genome shotgun (WGS) entry which is preliminary data.</text>
</comment>
<name>A0A5C5G7W6_9RHOB</name>
<dbReference type="SUPFAM" id="SSF53807">
    <property type="entry name" value="Helical backbone' metal receptor"/>
    <property type="match status" value="1"/>
</dbReference>
<reference evidence="8 9" key="1">
    <citation type="submission" date="2019-06" db="EMBL/GenBank/DDBJ databases">
        <title>Genome of new Rhodobacteraceae sp. SM1903.</title>
        <authorList>
            <person name="Ren X."/>
        </authorList>
    </citation>
    <scope>NUCLEOTIDE SEQUENCE [LARGE SCALE GENOMIC DNA]</scope>
    <source>
        <strain evidence="8 9">SM1903</strain>
    </source>
</reference>
<dbReference type="PROSITE" id="PS50983">
    <property type="entry name" value="FE_B12_PBP"/>
    <property type="match status" value="1"/>
</dbReference>
<dbReference type="PANTHER" id="PTHR30532:SF28">
    <property type="entry name" value="PETROBACTIN-BINDING PROTEIN YCLQ"/>
    <property type="match status" value="1"/>
</dbReference>
<dbReference type="Pfam" id="PF01497">
    <property type="entry name" value="Peripla_BP_2"/>
    <property type="match status" value="1"/>
</dbReference>
<dbReference type="AlphaFoldDB" id="A0A5C5G7W6"/>
<evidence type="ECO:0000256" key="3">
    <source>
        <dbReference type="ARBA" id="ARBA00022448"/>
    </source>
</evidence>
<evidence type="ECO:0000256" key="5">
    <source>
        <dbReference type="ARBA" id="ARBA00022729"/>
    </source>
</evidence>
<dbReference type="PANTHER" id="PTHR30532">
    <property type="entry name" value="IRON III DICITRATE-BINDING PERIPLASMIC PROTEIN"/>
    <property type="match status" value="1"/>
</dbReference>
<protein>
    <submittedName>
        <fullName evidence="8">Siderophore ABC transporter substrate-binding protein</fullName>
    </submittedName>
</protein>
<sequence>MNRPLLTLALAGLACPAFADTVTVDTATGPVEVETPVGSVAVYDLAALDTLDALGVEVTASINNTYLERLSQYEGDIGTLFEPDFEALNALSPDLIIAGGRSSAVVPQLSDFATTLDMTIPTEGQLDTILARIDTYGEIFGLRDAAADLRDELDSALDATADAVADKGDMLIVMTNGTNVSAYGAASRFGWLHTATGLPEASSDIDDTTHGEAISFEFIREIDPDWLFVIDRGAAIGQEGPSAEATLDNALVRETTAWETGQVIYLNSAELYITGGGAQSTLNTLETIRSAFGSNS</sequence>
<dbReference type="RefSeq" id="WP_140197435.1">
    <property type="nucleotide sequence ID" value="NZ_CP065915.1"/>
</dbReference>
<proteinExistence type="inferred from homology"/>
<comment type="similarity">
    <text evidence="2">Belongs to the bacterial solute-binding protein 8 family.</text>
</comment>
<dbReference type="Proteomes" id="UP000314011">
    <property type="component" value="Unassembled WGS sequence"/>
</dbReference>
<dbReference type="GO" id="GO:0030288">
    <property type="term" value="C:outer membrane-bounded periplasmic space"/>
    <property type="evidence" value="ECO:0007669"/>
    <property type="project" value="TreeGrafter"/>
</dbReference>
<keyword evidence="4" id="KW-0408">Iron</keyword>
<evidence type="ECO:0000256" key="1">
    <source>
        <dbReference type="ARBA" id="ARBA00004196"/>
    </source>
</evidence>
<dbReference type="OrthoDB" id="63946at2"/>
<dbReference type="CDD" id="cd01140">
    <property type="entry name" value="FatB"/>
    <property type="match status" value="1"/>
</dbReference>
<keyword evidence="3" id="KW-0813">Transport</keyword>
<feature type="domain" description="Fe/B12 periplasmic-binding" evidence="7">
    <location>
        <begin position="39"/>
        <end position="296"/>
    </location>
</feature>
<dbReference type="GO" id="GO:1901678">
    <property type="term" value="P:iron coordination entity transport"/>
    <property type="evidence" value="ECO:0007669"/>
    <property type="project" value="UniProtKB-ARBA"/>
</dbReference>
<comment type="subcellular location">
    <subcellularLocation>
        <location evidence="1">Cell envelope</location>
    </subcellularLocation>
</comment>